<dbReference type="Proteomes" id="UP001224775">
    <property type="component" value="Unassembled WGS sequence"/>
</dbReference>
<dbReference type="PANTHER" id="PTHR34309">
    <property type="entry name" value="SLR1406 PROTEIN"/>
    <property type="match status" value="1"/>
</dbReference>
<reference evidence="1" key="1">
    <citation type="submission" date="2023-06" db="EMBL/GenBank/DDBJ databases">
        <title>Survivors Of The Sea: Transcriptome response of Skeletonema marinoi to long-term dormancy.</title>
        <authorList>
            <person name="Pinder M.I.M."/>
            <person name="Kourtchenko O."/>
            <person name="Robertson E.K."/>
            <person name="Larsson T."/>
            <person name="Maumus F."/>
            <person name="Osuna-Cruz C.M."/>
            <person name="Vancaester E."/>
            <person name="Stenow R."/>
            <person name="Vandepoele K."/>
            <person name="Ploug H."/>
            <person name="Bruchert V."/>
            <person name="Godhe A."/>
            <person name="Topel M."/>
        </authorList>
    </citation>
    <scope>NUCLEOTIDE SEQUENCE</scope>
    <source>
        <strain evidence="1">R05AC</strain>
    </source>
</reference>
<dbReference type="Pfam" id="PF03928">
    <property type="entry name" value="HbpS-like"/>
    <property type="match status" value="1"/>
</dbReference>
<organism evidence="1 2">
    <name type="scientific">Skeletonema marinoi</name>
    <dbReference type="NCBI Taxonomy" id="267567"/>
    <lineage>
        <taxon>Eukaryota</taxon>
        <taxon>Sar</taxon>
        <taxon>Stramenopiles</taxon>
        <taxon>Ochrophyta</taxon>
        <taxon>Bacillariophyta</taxon>
        <taxon>Coscinodiscophyceae</taxon>
        <taxon>Thalassiosirophycidae</taxon>
        <taxon>Thalassiosirales</taxon>
        <taxon>Skeletonemataceae</taxon>
        <taxon>Skeletonema</taxon>
        <taxon>Skeletonema marinoi-dohrnii complex</taxon>
    </lineage>
</organism>
<dbReference type="Gene3D" id="3.30.450.150">
    <property type="entry name" value="Haem-degrading domain"/>
    <property type="match status" value="1"/>
</dbReference>
<dbReference type="AlphaFoldDB" id="A0AAD9DIH6"/>
<gene>
    <name evidence="1" type="ORF">QTG54_001035</name>
</gene>
<protein>
    <submittedName>
        <fullName evidence="1">Heme-degrading protein</fullName>
    </submittedName>
</protein>
<sequence>MRRDPNAKPNKSNRSCEELLRLFKPLTDRSDIDFVVQEELEIRKKLEAMLGELNTKRVGHDLKEKTPKRPKIEKKVDTAEAVANVNIHLKLDDSSASIAMEAAEKAARNSDFKVTIAIVNAEGVPMIVKRLEGANPHSFDLAITKAKTACLFQRNSSQLQDFPDVSRGGVPLMANGICMGGVGVSGDKQPNCEKVAYAAVDKLMEDAKQESLDLKTNRYVDLPDVDVPEVPPPVPEASV</sequence>
<dbReference type="SUPFAM" id="SSF143744">
    <property type="entry name" value="GlcG-like"/>
    <property type="match status" value="1"/>
</dbReference>
<name>A0AAD9DIH6_9STRA</name>
<dbReference type="EMBL" id="JATAAI010000001">
    <property type="protein sequence ID" value="KAK1749096.1"/>
    <property type="molecule type" value="Genomic_DNA"/>
</dbReference>
<evidence type="ECO:0000313" key="2">
    <source>
        <dbReference type="Proteomes" id="UP001224775"/>
    </source>
</evidence>
<dbReference type="InterPro" id="IPR038084">
    <property type="entry name" value="PduO/GlcC-like_sf"/>
</dbReference>
<dbReference type="PANTHER" id="PTHR34309:SF1">
    <property type="entry name" value="PROTEIN GLCG"/>
    <property type="match status" value="1"/>
</dbReference>
<accession>A0AAD9DIH6</accession>
<evidence type="ECO:0000313" key="1">
    <source>
        <dbReference type="EMBL" id="KAK1749096.1"/>
    </source>
</evidence>
<comment type="caution">
    <text evidence="1">The sequence shown here is derived from an EMBL/GenBank/DDBJ whole genome shotgun (WGS) entry which is preliminary data.</text>
</comment>
<dbReference type="InterPro" id="IPR052517">
    <property type="entry name" value="GlcG_carb_metab_protein"/>
</dbReference>
<dbReference type="InterPro" id="IPR005624">
    <property type="entry name" value="PduO/GlcC-like"/>
</dbReference>
<proteinExistence type="predicted"/>
<keyword evidence="2" id="KW-1185">Reference proteome</keyword>